<evidence type="ECO:0000313" key="3">
    <source>
        <dbReference type="Proteomes" id="UP000307749"/>
    </source>
</evidence>
<dbReference type="Proteomes" id="UP000307749">
    <property type="component" value="Unassembled WGS sequence"/>
</dbReference>
<feature type="transmembrane region" description="Helical" evidence="1">
    <location>
        <begin position="44"/>
        <end position="64"/>
    </location>
</feature>
<feature type="transmembrane region" description="Helical" evidence="1">
    <location>
        <begin position="103"/>
        <end position="129"/>
    </location>
</feature>
<reference evidence="2 3" key="1">
    <citation type="submission" date="2017-02" db="EMBL/GenBank/DDBJ databases">
        <title>Whole genome sequencing of Metallibacterium scheffleri DSM 24874 (T).</title>
        <authorList>
            <person name="Kumar S."/>
            <person name="Patil P."/>
            <person name="Patil P.B."/>
        </authorList>
    </citation>
    <scope>NUCLEOTIDE SEQUENCE [LARGE SCALE GENOMIC DNA]</scope>
    <source>
        <strain evidence="2 3">DSM 24874</strain>
    </source>
</reference>
<name>A0A4S3KFW1_9GAMM</name>
<dbReference type="STRING" id="993689.GCA_002077135_01146"/>
<organism evidence="2 3">
    <name type="scientific">Metallibacterium scheffleri</name>
    <dbReference type="NCBI Taxonomy" id="993689"/>
    <lineage>
        <taxon>Bacteria</taxon>
        <taxon>Pseudomonadati</taxon>
        <taxon>Pseudomonadota</taxon>
        <taxon>Gammaproteobacteria</taxon>
        <taxon>Lysobacterales</taxon>
        <taxon>Rhodanobacteraceae</taxon>
        <taxon>Metallibacterium</taxon>
    </lineage>
</organism>
<keyword evidence="1" id="KW-0812">Transmembrane</keyword>
<gene>
    <name evidence="2" type="ORF">B1806_14910</name>
</gene>
<comment type="caution">
    <text evidence="2">The sequence shown here is derived from an EMBL/GenBank/DDBJ whole genome shotgun (WGS) entry which is preliminary data.</text>
</comment>
<accession>A0A4S3KFW1</accession>
<feature type="transmembrane region" description="Helical" evidence="1">
    <location>
        <begin position="71"/>
        <end position="91"/>
    </location>
</feature>
<sequence>MAGRRLARRPATTNTGIRLQSLLLPWLGAWASLGPAGAVLAAALAWLLATLLLMLAVRVVLGFWAAPGRSALIVLLALGLTALLLLAWNLGTALMGSVDPLHWHVGLSVLLLALALLAQLWVLSHWLVLPSARAPGVPGMLGVVLLFWVLLIVAISALGLALGLPVPRP</sequence>
<keyword evidence="1" id="KW-1133">Transmembrane helix</keyword>
<feature type="transmembrane region" description="Helical" evidence="1">
    <location>
        <begin position="21"/>
        <end position="38"/>
    </location>
</feature>
<dbReference type="EMBL" id="MWQO01000060">
    <property type="protein sequence ID" value="THD07522.1"/>
    <property type="molecule type" value="Genomic_DNA"/>
</dbReference>
<keyword evidence="3" id="KW-1185">Reference proteome</keyword>
<evidence type="ECO:0000256" key="1">
    <source>
        <dbReference type="SAM" id="Phobius"/>
    </source>
</evidence>
<protein>
    <submittedName>
        <fullName evidence="2">Uncharacterized protein</fullName>
    </submittedName>
</protein>
<proteinExistence type="predicted"/>
<dbReference type="AlphaFoldDB" id="A0A4S3KFW1"/>
<keyword evidence="1" id="KW-0472">Membrane</keyword>
<evidence type="ECO:0000313" key="2">
    <source>
        <dbReference type="EMBL" id="THD07522.1"/>
    </source>
</evidence>
<feature type="transmembrane region" description="Helical" evidence="1">
    <location>
        <begin position="141"/>
        <end position="164"/>
    </location>
</feature>